<gene>
    <name evidence="8" type="ORF">A4V09_15820</name>
</gene>
<comment type="subcellular location">
    <subcellularLocation>
        <location evidence="1">Cell membrane</location>
        <topology evidence="1">Multi-pass membrane protein</topology>
    </subcellularLocation>
</comment>
<feature type="transmembrane region" description="Helical" evidence="6">
    <location>
        <begin position="297"/>
        <end position="317"/>
    </location>
</feature>
<dbReference type="PIRSF" id="PIRSF002808">
    <property type="entry name" value="Hexose_phosphate_transp"/>
    <property type="match status" value="1"/>
</dbReference>
<reference evidence="8" key="1">
    <citation type="submission" date="2017-04" db="EMBL/GenBank/DDBJ databases">
        <title>Complete Genome Sequences of Twelve Strains of a Stable Defined Moderately Diverse Mouse Microbiota 2 (sDMDMm2).</title>
        <authorList>
            <person name="Uchimura Y."/>
            <person name="Wyss M."/>
            <person name="Brugiroux S."/>
            <person name="Limenitakis J.P."/>
            <person name="Stecher B."/>
            <person name="McCoy K.D."/>
            <person name="Macpherson A.J."/>
        </authorList>
    </citation>
    <scope>NUCLEOTIDE SEQUENCE</scope>
    <source>
        <strain evidence="8">YL58</strain>
    </source>
</reference>
<dbReference type="GO" id="GO:0061513">
    <property type="term" value="F:glucose 6-phosphate:phosphate antiporter activity"/>
    <property type="evidence" value="ECO:0007669"/>
    <property type="project" value="TreeGrafter"/>
</dbReference>
<evidence type="ECO:0000256" key="5">
    <source>
        <dbReference type="ARBA" id="ARBA00023136"/>
    </source>
</evidence>
<sequence length="421" mass="45677">MKRFHKLESNKMAFCLFLLCWFAYFTSYIGRLNFSSAMTAMMEEQVLAGSQAGFVSMVYFFAYGIGQMCNGLLGDKFHPGRMIFTGLAAAAAANFVMGFVDSFFLMALVWGINGYAQSMIWPPIIRIFAEMLQETQKVRYCIHIVSSQVAGTLGAYLLAAAVMWLAGWKAVFGAAALCLGIMAAVWFFGFGRIERYSQDHGKEKDTASDTSCTISPNTKAVPFPSLLFSSGLLAVVFPVLIHGMLKDGVATWVPTFISKTFLTSPSLSVLVTTVLPVVNLVGAYAAQYVYRRAGRRAMKAAIPFFLLASAALTGIRLGGSLSIVLTVILFALITASMMAVNTLFVNLLPLNYEKQGRVSTVSGFLNSVAYLGTAVSTFSIGVMVDHLGWTATVTSWIIVTAAALMVCILKSLRENALSKNQ</sequence>
<dbReference type="InterPro" id="IPR020846">
    <property type="entry name" value="MFS_dom"/>
</dbReference>
<dbReference type="PANTHER" id="PTHR43826:SF3">
    <property type="entry name" value="GLUCOSE-6-PHOSPHATE EXCHANGER SLC37A4"/>
    <property type="match status" value="1"/>
</dbReference>
<proteinExistence type="predicted"/>
<evidence type="ECO:0000256" key="4">
    <source>
        <dbReference type="ARBA" id="ARBA00022989"/>
    </source>
</evidence>
<keyword evidence="5 6" id="KW-0472">Membrane</keyword>
<evidence type="ECO:0000259" key="7">
    <source>
        <dbReference type="PROSITE" id="PS50850"/>
    </source>
</evidence>
<keyword evidence="4 6" id="KW-1133">Transmembrane helix</keyword>
<dbReference type="InterPro" id="IPR051337">
    <property type="entry name" value="OPA_Antiporter"/>
</dbReference>
<dbReference type="Proteomes" id="UP000092574">
    <property type="component" value="Chromosome"/>
</dbReference>
<feature type="transmembrane region" description="Helical" evidence="6">
    <location>
        <begin position="140"/>
        <end position="164"/>
    </location>
</feature>
<dbReference type="Pfam" id="PF07690">
    <property type="entry name" value="MFS_1"/>
    <property type="match status" value="1"/>
</dbReference>
<dbReference type="OrthoDB" id="9766638at2"/>
<evidence type="ECO:0000256" key="3">
    <source>
        <dbReference type="ARBA" id="ARBA00022692"/>
    </source>
</evidence>
<dbReference type="PANTHER" id="PTHR43826">
    <property type="entry name" value="GLUCOSE-6-PHOSPHATE EXCHANGER SLC37A4"/>
    <property type="match status" value="1"/>
</dbReference>
<keyword evidence="9" id="KW-1185">Reference proteome</keyword>
<dbReference type="InterPro" id="IPR011701">
    <property type="entry name" value="MFS"/>
</dbReference>
<feature type="domain" description="Major facilitator superfamily (MFS) profile" evidence="7">
    <location>
        <begin position="16"/>
        <end position="419"/>
    </location>
</feature>
<evidence type="ECO:0000313" key="9">
    <source>
        <dbReference type="Proteomes" id="UP000092574"/>
    </source>
</evidence>
<keyword evidence="3 6" id="KW-0812">Transmembrane</keyword>
<feature type="transmembrane region" description="Helical" evidence="6">
    <location>
        <begin position="387"/>
        <end position="409"/>
    </location>
</feature>
<feature type="transmembrane region" description="Helical" evidence="6">
    <location>
        <begin position="226"/>
        <end position="245"/>
    </location>
</feature>
<feature type="transmembrane region" description="Helical" evidence="6">
    <location>
        <begin position="265"/>
        <end position="285"/>
    </location>
</feature>
<feature type="transmembrane region" description="Helical" evidence="6">
    <location>
        <begin position="170"/>
        <end position="190"/>
    </location>
</feature>
<dbReference type="EMBL" id="CP015405">
    <property type="protein sequence ID" value="ANU78708.1"/>
    <property type="molecule type" value="Genomic_DNA"/>
</dbReference>
<dbReference type="PROSITE" id="PS50850">
    <property type="entry name" value="MFS"/>
    <property type="match status" value="1"/>
</dbReference>
<feature type="transmembrane region" description="Helical" evidence="6">
    <location>
        <begin position="323"/>
        <end position="348"/>
    </location>
</feature>
<dbReference type="SUPFAM" id="SSF103473">
    <property type="entry name" value="MFS general substrate transporter"/>
    <property type="match status" value="1"/>
</dbReference>
<evidence type="ECO:0000256" key="1">
    <source>
        <dbReference type="ARBA" id="ARBA00004651"/>
    </source>
</evidence>
<feature type="transmembrane region" description="Helical" evidence="6">
    <location>
        <begin position="103"/>
        <end position="128"/>
    </location>
</feature>
<evidence type="ECO:0000313" key="8">
    <source>
        <dbReference type="EMBL" id="ANU78708.1"/>
    </source>
</evidence>
<feature type="transmembrane region" description="Helical" evidence="6">
    <location>
        <begin position="12"/>
        <end position="34"/>
    </location>
</feature>
<dbReference type="STRING" id="1796616.A4V09_15820"/>
<dbReference type="GO" id="GO:0035435">
    <property type="term" value="P:phosphate ion transmembrane transport"/>
    <property type="evidence" value="ECO:0007669"/>
    <property type="project" value="TreeGrafter"/>
</dbReference>
<feature type="transmembrane region" description="Helical" evidence="6">
    <location>
        <begin position="360"/>
        <end position="381"/>
    </location>
</feature>
<dbReference type="InterPro" id="IPR036259">
    <property type="entry name" value="MFS_trans_sf"/>
</dbReference>
<keyword evidence="2" id="KW-0813">Transport</keyword>
<dbReference type="RefSeq" id="WP_065544821.1">
    <property type="nucleotide sequence ID" value="NZ_CP015405.2"/>
</dbReference>
<evidence type="ECO:0000256" key="2">
    <source>
        <dbReference type="ARBA" id="ARBA00022448"/>
    </source>
</evidence>
<protein>
    <submittedName>
        <fullName evidence="8">MFS transporter</fullName>
    </submittedName>
</protein>
<dbReference type="GO" id="GO:0005886">
    <property type="term" value="C:plasma membrane"/>
    <property type="evidence" value="ECO:0007669"/>
    <property type="project" value="UniProtKB-SubCell"/>
</dbReference>
<organism evidence="8 9">
    <name type="scientific">Blautia pseudococcoides</name>
    <dbReference type="NCBI Taxonomy" id="1796616"/>
    <lineage>
        <taxon>Bacteria</taxon>
        <taxon>Bacillati</taxon>
        <taxon>Bacillota</taxon>
        <taxon>Clostridia</taxon>
        <taxon>Lachnospirales</taxon>
        <taxon>Lachnospiraceae</taxon>
        <taxon>Blautia</taxon>
    </lineage>
</organism>
<dbReference type="Gene3D" id="1.20.1250.20">
    <property type="entry name" value="MFS general substrate transporter like domains"/>
    <property type="match status" value="2"/>
</dbReference>
<evidence type="ECO:0000256" key="6">
    <source>
        <dbReference type="SAM" id="Phobius"/>
    </source>
</evidence>
<dbReference type="AlphaFoldDB" id="A0A1C7II19"/>
<name>A0A1C7II19_9FIRM</name>
<dbReference type="InterPro" id="IPR000849">
    <property type="entry name" value="Sugar_P_transporter"/>
</dbReference>
<feature type="transmembrane region" description="Helical" evidence="6">
    <location>
        <begin position="46"/>
        <end position="66"/>
    </location>
</feature>
<dbReference type="KEGG" id="byl:A4V09_15820"/>
<accession>A0A1C7II19</accession>
<feature type="transmembrane region" description="Helical" evidence="6">
    <location>
        <begin position="78"/>
        <end position="97"/>
    </location>
</feature>